<accession>A0ABS7ST58</accession>
<keyword evidence="2" id="KW-1185">Reference proteome</keyword>
<evidence type="ECO:0000313" key="2">
    <source>
        <dbReference type="Proteomes" id="UP000809349"/>
    </source>
</evidence>
<gene>
    <name evidence="1" type="ORF">I4X03_017875</name>
</gene>
<comment type="caution">
    <text evidence="1">The sequence shown here is derived from an EMBL/GenBank/DDBJ whole genome shotgun (WGS) entry which is preliminary data.</text>
</comment>
<sequence>MPQSEIVVHGKATAKRINGAVLEAAIEWHDYYLAFVTDDIPNEDSLRIYLFNSSLTLVDSATLGAMYSTGSFGHLELLPPNVVRFEFFGGTTWELELLAHNELALPLLADPKGVRRPLSFHRRFRIHGHPKPESRP</sequence>
<name>A0ABS7ST58_9BURK</name>
<evidence type="ECO:0000313" key="1">
    <source>
        <dbReference type="EMBL" id="MBZ2209141.1"/>
    </source>
</evidence>
<reference evidence="1 2" key="1">
    <citation type="submission" date="2021-08" db="EMBL/GenBank/DDBJ databases">
        <title>Massilia sp. R798.</title>
        <authorList>
            <person name="Baek J.H."/>
            <person name="Jung H.S."/>
            <person name="Kim K.R."/>
            <person name="Jeon C.O."/>
        </authorList>
    </citation>
    <scope>NUCLEOTIDE SEQUENCE [LARGE SCALE GENOMIC DNA]</scope>
    <source>
        <strain evidence="1 2">R798</strain>
    </source>
</reference>
<organism evidence="1 2">
    <name type="scientific">Massilia soli</name>
    <dbReference type="NCBI Taxonomy" id="2792854"/>
    <lineage>
        <taxon>Bacteria</taxon>
        <taxon>Pseudomonadati</taxon>
        <taxon>Pseudomonadota</taxon>
        <taxon>Betaproteobacteria</taxon>
        <taxon>Burkholderiales</taxon>
        <taxon>Oxalobacteraceae</taxon>
        <taxon>Telluria group</taxon>
        <taxon>Massilia</taxon>
    </lineage>
</organism>
<dbReference type="EMBL" id="JAFBIL020000007">
    <property type="protein sequence ID" value="MBZ2209141.1"/>
    <property type="molecule type" value="Genomic_DNA"/>
</dbReference>
<dbReference type="Proteomes" id="UP000809349">
    <property type="component" value="Unassembled WGS sequence"/>
</dbReference>
<protein>
    <submittedName>
        <fullName evidence="1">Uncharacterized protein</fullName>
    </submittedName>
</protein>
<proteinExistence type="predicted"/>